<protein>
    <submittedName>
        <fullName evidence="15">Uncharacterized protein</fullName>
    </submittedName>
</protein>
<evidence type="ECO:0000256" key="3">
    <source>
        <dbReference type="ARBA" id="ARBA00022481"/>
    </source>
</evidence>
<evidence type="ECO:0000256" key="4">
    <source>
        <dbReference type="ARBA" id="ARBA00022723"/>
    </source>
</evidence>
<dbReference type="InterPro" id="IPR033723">
    <property type="entry name" value="PET_prickle"/>
</dbReference>
<evidence type="ECO:0000256" key="1">
    <source>
        <dbReference type="ARBA" id="ARBA00004308"/>
    </source>
</evidence>
<dbReference type="GO" id="GO:0012505">
    <property type="term" value="C:endomembrane system"/>
    <property type="evidence" value="ECO:0007669"/>
    <property type="project" value="UniProtKB-SubCell"/>
</dbReference>
<dbReference type="CDD" id="cd09415">
    <property type="entry name" value="LIM1_Prickle"/>
    <property type="match status" value="1"/>
</dbReference>
<evidence type="ECO:0000259" key="14">
    <source>
        <dbReference type="PROSITE" id="PS51303"/>
    </source>
</evidence>
<dbReference type="FunFam" id="2.10.110.10:FF:000005">
    <property type="entry name" value="Testin isoform 1"/>
    <property type="match status" value="1"/>
</dbReference>
<dbReference type="CDD" id="cd09418">
    <property type="entry name" value="LIM2_Prickle"/>
    <property type="match status" value="1"/>
</dbReference>
<dbReference type="SMART" id="SM00132">
    <property type="entry name" value="LIM"/>
    <property type="match status" value="3"/>
</dbReference>
<feature type="compositionally biased region" description="Polar residues" evidence="12">
    <location>
        <begin position="812"/>
        <end position="823"/>
    </location>
</feature>
<evidence type="ECO:0000256" key="6">
    <source>
        <dbReference type="ARBA" id="ARBA00022833"/>
    </source>
</evidence>
<dbReference type="Ensembl" id="ENSMMOT00000003012.1">
    <property type="protein sequence ID" value="ENSMMOP00000002967.1"/>
    <property type="gene ID" value="ENSMMOG00000002389.1"/>
</dbReference>
<feature type="domain" description="PET" evidence="14">
    <location>
        <begin position="13"/>
        <end position="121"/>
    </location>
</feature>
<evidence type="ECO:0000256" key="8">
    <source>
        <dbReference type="ARBA" id="ARBA00023136"/>
    </source>
</evidence>
<dbReference type="GO" id="GO:0008270">
    <property type="term" value="F:zinc ion binding"/>
    <property type="evidence" value="ECO:0007669"/>
    <property type="project" value="InterPro"/>
</dbReference>
<reference evidence="15" key="1">
    <citation type="submission" date="2025-08" db="UniProtKB">
        <authorList>
            <consortium name="Ensembl"/>
        </authorList>
    </citation>
    <scope>IDENTIFICATION</scope>
</reference>
<dbReference type="CDD" id="cd09827">
    <property type="entry name" value="PET_Prickle"/>
    <property type="match status" value="1"/>
</dbReference>
<evidence type="ECO:0000256" key="2">
    <source>
        <dbReference type="ARBA" id="ARBA00008268"/>
    </source>
</evidence>
<evidence type="ECO:0000256" key="5">
    <source>
        <dbReference type="ARBA" id="ARBA00022737"/>
    </source>
</evidence>
<evidence type="ECO:0000313" key="15">
    <source>
        <dbReference type="Ensembl" id="ENSMMOP00000002967.1"/>
    </source>
</evidence>
<keyword evidence="10" id="KW-0636">Prenylation</keyword>
<feature type="region of interest" description="Disordered" evidence="12">
    <location>
        <begin position="610"/>
        <end position="699"/>
    </location>
</feature>
<dbReference type="Pfam" id="PF00412">
    <property type="entry name" value="LIM"/>
    <property type="match status" value="2"/>
</dbReference>
<dbReference type="PROSITE" id="PS00478">
    <property type="entry name" value="LIM_DOMAIN_1"/>
    <property type="match status" value="1"/>
</dbReference>
<keyword evidence="8" id="KW-0472">Membrane</keyword>
<dbReference type="OMA" id="ARCENCC"/>
<feature type="region of interest" description="Disordered" evidence="12">
    <location>
        <begin position="311"/>
        <end position="359"/>
    </location>
</feature>
<evidence type="ECO:0000256" key="7">
    <source>
        <dbReference type="ARBA" id="ARBA00023038"/>
    </source>
</evidence>
<dbReference type="InterPro" id="IPR033725">
    <property type="entry name" value="LIM1_prickle"/>
</dbReference>
<evidence type="ECO:0000313" key="16">
    <source>
        <dbReference type="Proteomes" id="UP000261620"/>
    </source>
</evidence>
<feature type="compositionally biased region" description="Basic residues" evidence="12">
    <location>
        <begin position="670"/>
        <end position="692"/>
    </location>
</feature>
<keyword evidence="5" id="KW-0677">Repeat</keyword>
<feature type="domain" description="LIM zinc-binding" evidence="13">
    <location>
        <begin position="188"/>
        <end position="248"/>
    </location>
</feature>
<dbReference type="PROSITE" id="PS51303">
    <property type="entry name" value="PET"/>
    <property type="match status" value="1"/>
</dbReference>
<dbReference type="InterPro" id="IPR047120">
    <property type="entry name" value="Pk/Esn/Tes"/>
</dbReference>
<feature type="compositionally biased region" description="Basic residues" evidence="12">
    <location>
        <begin position="824"/>
        <end position="837"/>
    </location>
</feature>
<keyword evidence="6 11" id="KW-0862">Zinc</keyword>
<evidence type="ECO:0000256" key="11">
    <source>
        <dbReference type="PROSITE-ProRule" id="PRU00125"/>
    </source>
</evidence>
<feature type="domain" description="LIM zinc-binding" evidence="13">
    <location>
        <begin position="123"/>
        <end position="187"/>
    </location>
</feature>
<comment type="subcellular location">
    <subcellularLocation>
        <location evidence="1">Endomembrane system</location>
    </subcellularLocation>
</comment>
<feature type="region of interest" description="Disordered" evidence="12">
    <location>
        <begin position="774"/>
        <end position="837"/>
    </location>
</feature>
<sequence>MFLKLQCMGKMSLGFQRSSTSDDDSGCALEEYAWVPPGVKPEQVQMYFSCLPEDKVPYVNSPGEKHRIRQLLYQLPPHDNEVRYCHSLTEEEKRELLMFSGQRKREALGRGTPKILPRALQHTRCENCRGGINGGEMAIFASRAGSSPCWHPACFVCATCQELLVDLIYFYHNGKILCGRHHAELLKPRCSSCDEIIFSDECTEAEGRHWHMKHFACFECETVLGGQRYIMKDGRPYCCGCFESLYAEYCEACGENIGVDHAQMTYESVHWHATDQCFCCAQCKTSLLGCPFLPKQGRIYCSKACSQGEDIHASDSSDSAFQSARSRESRRSVRTGKSSRPAEQWRQSQLLNPPATVPSDAEADCDIGIVGCKMSHLGLEDERFWREREEQDIGGEEDPEEWAQHEDYMTQLLLKFGDRGMLHQLQQPNLKSPTNSLIPGLIGKKHMPEMYWAQSQDGLGDSAYGSHPGPASARKIQELELDQDQDQDRSGTGRQAFWPDTRQWYEDSLEYIADELRKVEQGAGDSMDSLALSNITGASDGEDRDRPKVYDLAMQDHSLADDCDKMSNMGTFNSSHLHHSANSLNLNMEKGDEEEVAMSEGLPASFVHAPALRRSKSQSRPPQVVKFSEDTVDNGYNDGFDVSIRKHPMSEKPQRRVYYPDQMGGEKGRPVSHHGRSRQHNHRHRRHHRSRKTRSDNNLHMMPLEKVHRPYEQQQQGLVNPPRGAVLLQHPAHRLPLAYSQSRSEYMPPGATHREPKFEHLMGLYRDEDDYCSTCSSSSSDSEEEGYFLGQPIPQPRAPGHYYAEDYPTRVTALSTQNHGSQTGRRKSHRSKNCIIS</sequence>
<keyword evidence="7 11" id="KW-0440">LIM domain</keyword>
<evidence type="ECO:0000256" key="10">
    <source>
        <dbReference type="ARBA" id="ARBA00023289"/>
    </source>
</evidence>
<dbReference type="FunFam" id="2.10.110.10:FF:000022">
    <property type="entry name" value="prickle-like protein 2 isoform X1"/>
    <property type="match status" value="1"/>
</dbReference>
<dbReference type="InterPro" id="IPR001781">
    <property type="entry name" value="Znf_LIM"/>
</dbReference>
<accession>A0A3Q3VVP7</accession>
<dbReference type="Pfam" id="PF06297">
    <property type="entry name" value="PET"/>
    <property type="match status" value="1"/>
</dbReference>
<dbReference type="Gene3D" id="2.10.110.10">
    <property type="entry name" value="Cysteine Rich Protein"/>
    <property type="match status" value="3"/>
</dbReference>
<dbReference type="AlphaFoldDB" id="A0A3Q3VVP7"/>
<evidence type="ECO:0000256" key="9">
    <source>
        <dbReference type="ARBA" id="ARBA00023288"/>
    </source>
</evidence>
<comment type="similarity">
    <text evidence="2">Belongs to the prickle / espinas / testin family.</text>
</comment>
<dbReference type="STRING" id="94237.ENSMMOP00000002967"/>
<dbReference type="InterPro" id="IPR033727">
    <property type="entry name" value="LIM3_prickle"/>
</dbReference>
<keyword evidence="16" id="KW-1185">Reference proteome</keyword>
<evidence type="ECO:0000259" key="13">
    <source>
        <dbReference type="PROSITE" id="PS50023"/>
    </source>
</evidence>
<name>A0A3Q3VVP7_MOLML</name>
<proteinExistence type="inferred from homology"/>
<keyword evidence="4 11" id="KW-0479">Metal-binding</keyword>
<dbReference type="InterPro" id="IPR033726">
    <property type="entry name" value="LIM2_prickle"/>
</dbReference>
<keyword evidence="3" id="KW-0488">Methylation</keyword>
<dbReference type="CDD" id="cd09420">
    <property type="entry name" value="LIM3_Prickle"/>
    <property type="match status" value="1"/>
</dbReference>
<keyword evidence="9" id="KW-0449">Lipoprotein</keyword>
<dbReference type="PANTHER" id="PTHR24211:SF15">
    <property type="entry name" value="PRICKLE-LIKE PROTEIN 1"/>
    <property type="match status" value="1"/>
</dbReference>
<evidence type="ECO:0000256" key="12">
    <source>
        <dbReference type="SAM" id="MobiDB-lite"/>
    </source>
</evidence>
<dbReference type="Proteomes" id="UP000261620">
    <property type="component" value="Unplaced"/>
</dbReference>
<dbReference type="PANTHER" id="PTHR24211">
    <property type="entry name" value="LIM DOMAIN-CONTAINING PROTEIN"/>
    <property type="match status" value="1"/>
</dbReference>
<dbReference type="SUPFAM" id="SSF57716">
    <property type="entry name" value="Glucocorticoid receptor-like (DNA-binding domain)"/>
    <property type="match status" value="2"/>
</dbReference>
<dbReference type="FunFam" id="2.10.110.10:FF:000035">
    <property type="entry name" value="prickle-like protein 2 isoform X1"/>
    <property type="match status" value="1"/>
</dbReference>
<reference evidence="15" key="2">
    <citation type="submission" date="2025-09" db="UniProtKB">
        <authorList>
            <consortium name="Ensembl"/>
        </authorList>
    </citation>
    <scope>IDENTIFICATION</scope>
</reference>
<dbReference type="InterPro" id="IPR010442">
    <property type="entry name" value="PET_domain"/>
</dbReference>
<organism evidence="15 16">
    <name type="scientific">Mola mola</name>
    <name type="common">Ocean sunfish</name>
    <name type="synonym">Tetraodon mola</name>
    <dbReference type="NCBI Taxonomy" id="94237"/>
    <lineage>
        <taxon>Eukaryota</taxon>
        <taxon>Metazoa</taxon>
        <taxon>Chordata</taxon>
        <taxon>Craniata</taxon>
        <taxon>Vertebrata</taxon>
        <taxon>Euteleostomi</taxon>
        <taxon>Actinopterygii</taxon>
        <taxon>Neopterygii</taxon>
        <taxon>Teleostei</taxon>
        <taxon>Neoteleostei</taxon>
        <taxon>Acanthomorphata</taxon>
        <taxon>Eupercaria</taxon>
        <taxon>Tetraodontiformes</taxon>
        <taxon>Molidae</taxon>
        <taxon>Mola</taxon>
    </lineage>
</organism>
<dbReference type="PROSITE" id="PS50023">
    <property type="entry name" value="LIM_DOMAIN_2"/>
    <property type="match status" value="2"/>
</dbReference>